<dbReference type="SUPFAM" id="SSF48452">
    <property type="entry name" value="TPR-like"/>
    <property type="match status" value="1"/>
</dbReference>
<dbReference type="InterPro" id="IPR011990">
    <property type="entry name" value="TPR-like_helical_dom_sf"/>
</dbReference>
<organism evidence="2 3">
    <name type="scientific">Actomonas aquatica</name>
    <dbReference type="NCBI Taxonomy" id="2866162"/>
    <lineage>
        <taxon>Bacteria</taxon>
        <taxon>Pseudomonadati</taxon>
        <taxon>Verrucomicrobiota</taxon>
        <taxon>Opitutia</taxon>
        <taxon>Opitutales</taxon>
        <taxon>Opitutaceae</taxon>
        <taxon>Actomonas</taxon>
    </lineage>
</organism>
<evidence type="ECO:0000259" key="1">
    <source>
        <dbReference type="Pfam" id="PF12688"/>
    </source>
</evidence>
<dbReference type="Pfam" id="PF12688">
    <property type="entry name" value="TPR_5"/>
    <property type="match status" value="1"/>
</dbReference>
<dbReference type="EMBL" id="CP139781">
    <property type="protein sequence ID" value="WRQ87519.1"/>
    <property type="molecule type" value="Genomic_DNA"/>
</dbReference>
<keyword evidence="3" id="KW-1185">Reference proteome</keyword>
<dbReference type="Proteomes" id="UP000738431">
    <property type="component" value="Chromosome"/>
</dbReference>
<dbReference type="Gene3D" id="1.25.40.10">
    <property type="entry name" value="Tetratricopeptide repeat domain"/>
    <property type="match status" value="1"/>
</dbReference>
<name>A0ABZ1CAA2_9BACT</name>
<accession>A0ABZ1CAA2</accession>
<dbReference type="InterPro" id="IPR041656">
    <property type="entry name" value="TPR_5"/>
</dbReference>
<evidence type="ECO:0000313" key="3">
    <source>
        <dbReference type="Proteomes" id="UP000738431"/>
    </source>
</evidence>
<proteinExistence type="predicted"/>
<feature type="domain" description="Tetratrico peptide repeat group 5" evidence="1">
    <location>
        <begin position="47"/>
        <end position="145"/>
    </location>
</feature>
<reference evidence="2 3" key="1">
    <citation type="submission" date="2023-12" db="EMBL/GenBank/DDBJ databases">
        <title>Description of an unclassified Opitutus bacterium of Verrucomicrobiota.</title>
        <authorList>
            <person name="Zhang D.-F."/>
        </authorList>
    </citation>
    <scope>NUCLEOTIDE SEQUENCE [LARGE SCALE GENOMIC DNA]</scope>
    <source>
        <strain evidence="2 3">WL0086</strain>
    </source>
</reference>
<sequence length="167" mass="18287">MAEDASETPAWRQPLDTIVSARHGGQTSALLTQLKQLDTTYPNVAEISFQIAWTLDSMGRDEQALPHFERAIALGLSPNEQSNALIALAICQRNLGQTAAAAATLESGQAQFPDQAEFDAYLALLRHDQGRHTEALQLALTTLLDTSEDLGITAHQRNLRHFLNQLT</sequence>
<protein>
    <submittedName>
        <fullName evidence="2">Tetratricopeptide repeat protein</fullName>
    </submittedName>
</protein>
<gene>
    <name evidence="2" type="ORF">K1X11_022110</name>
</gene>
<dbReference type="RefSeq" id="WP_221030319.1">
    <property type="nucleotide sequence ID" value="NZ_CP139781.1"/>
</dbReference>
<evidence type="ECO:0000313" key="2">
    <source>
        <dbReference type="EMBL" id="WRQ87519.1"/>
    </source>
</evidence>